<dbReference type="EMBL" id="RJKE01000001">
    <property type="protein sequence ID" value="ROO86892.1"/>
    <property type="molecule type" value="Genomic_DNA"/>
</dbReference>
<keyword evidence="3" id="KW-1185">Reference proteome</keyword>
<dbReference type="AlphaFoldDB" id="A0A3N1D053"/>
<name>A0A3N1D053_9ACTN</name>
<dbReference type="OrthoDB" id="3543306at2"/>
<dbReference type="Proteomes" id="UP000272400">
    <property type="component" value="Unassembled WGS sequence"/>
</dbReference>
<sequence length="160" mass="16497">MHFALSLIGCLLALAPAFLPSTAKGDRWPHVAMALGMATAHLGTPTALLPWTGVLILLAAGWSCGSPGRRALNGRHTTDLVLMAVLLTLTTLGTHRSPVTTAATHHHTDLLAPLALLLATTWTLTRLATATAGLLTPHPRGTHLCAAGMAGSMALMAAAH</sequence>
<evidence type="ECO:0000256" key="1">
    <source>
        <dbReference type="SAM" id="Phobius"/>
    </source>
</evidence>
<dbReference type="RefSeq" id="WP_123666248.1">
    <property type="nucleotide sequence ID" value="NZ_RJKE01000001.1"/>
</dbReference>
<evidence type="ECO:0000313" key="2">
    <source>
        <dbReference type="EMBL" id="ROO86892.1"/>
    </source>
</evidence>
<organism evidence="2 3">
    <name type="scientific">Actinocorallia herbida</name>
    <dbReference type="NCBI Taxonomy" id="58109"/>
    <lineage>
        <taxon>Bacteria</taxon>
        <taxon>Bacillati</taxon>
        <taxon>Actinomycetota</taxon>
        <taxon>Actinomycetes</taxon>
        <taxon>Streptosporangiales</taxon>
        <taxon>Thermomonosporaceae</taxon>
        <taxon>Actinocorallia</taxon>
    </lineage>
</organism>
<proteinExistence type="predicted"/>
<accession>A0A3N1D053</accession>
<gene>
    <name evidence="2" type="ORF">EDD29_4475</name>
</gene>
<keyword evidence="1" id="KW-0812">Transmembrane</keyword>
<protein>
    <recommendedName>
        <fullName evidence="4">DUF5134 domain-containing protein</fullName>
    </recommendedName>
</protein>
<feature type="transmembrane region" description="Helical" evidence="1">
    <location>
        <begin position="49"/>
        <end position="68"/>
    </location>
</feature>
<keyword evidence="1" id="KW-1133">Transmembrane helix</keyword>
<comment type="caution">
    <text evidence="2">The sequence shown here is derived from an EMBL/GenBank/DDBJ whole genome shotgun (WGS) entry which is preliminary data.</text>
</comment>
<reference evidence="2 3" key="1">
    <citation type="submission" date="2018-11" db="EMBL/GenBank/DDBJ databases">
        <title>Sequencing the genomes of 1000 actinobacteria strains.</title>
        <authorList>
            <person name="Klenk H.-P."/>
        </authorList>
    </citation>
    <scope>NUCLEOTIDE SEQUENCE [LARGE SCALE GENOMIC DNA]</scope>
    <source>
        <strain evidence="2 3">DSM 44254</strain>
    </source>
</reference>
<evidence type="ECO:0008006" key="4">
    <source>
        <dbReference type="Google" id="ProtNLM"/>
    </source>
</evidence>
<evidence type="ECO:0000313" key="3">
    <source>
        <dbReference type="Proteomes" id="UP000272400"/>
    </source>
</evidence>
<keyword evidence="1" id="KW-0472">Membrane</keyword>